<dbReference type="EMBL" id="JAAHCF010001960">
    <property type="protein sequence ID" value="KAK8140680.1"/>
    <property type="molecule type" value="Genomic_DNA"/>
</dbReference>
<reference evidence="1 2" key="1">
    <citation type="submission" date="2020-02" db="EMBL/GenBank/DDBJ databases">
        <title>Comparative genomics of the hypocrealean fungal genus Beauvera.</title>
        <authorList>
            <person name="Showalter D.N."/>
            <person name="Bushley K.E."/>
            <person name="Rehner S.A."/>
        </authorList>
    </citation>
    <scope>NUCLEOTIDE SEQUENCE [LARGE SCALE GENOMIC DNA]</scope>
    <source>
        <strain evidence="1 2">ARSEF4384</strain>
    </source>
</reference>
<accession>A0AAW0RF44</accession>
<keyword evidence="2" id="KW-1185">Reference proteome</keyword>
<sequence length="104" mass="11491">MFTARDRILPPPDFVVAAACNEALTVVASSSEWKRSRVKRDKLLPSDLHRTSAPFRLRTVHGTPLSVTNLPGWPTRPASQGKNSIPRSSVVLKPGCVDFQTFFC</sequence>
<evidence type="ECO:0000313" key="1">
    <source>
        <dbReference type="EMBL" id="KAK8140680.1"/>
    </source>
</evidence>
<protein>
    <submittedName>
        <fullName evidence="1">Uncharacterized protein</fullName>
    </submittedName>
</protein>
<feature type="non-terminal residue" evidence="1">
    <location>
        <position position="104"/>
    </location>
</feature>
<evidence type="ECO:0000313" key="2">
    <source>
        <dbReference type="Proteomes" id="UP001397290"/>
    </source>
</evidence>
<organism evidence="1 2">
    <name type="scientific">Beauveria asiatica</name>
    <dbReference type="NCBI Taxonomy" id="1069075"/>
    <lineage>
        <taxon>Eukaryota</taxon>
        <taxon>Fungi</taxon>
        <taxon>Dikarya</taxon>
        <taxon>Ascomycota</taxon>
        <taxon>Pezizomycotina</taxon>
        <taxon>Sordariomycetes</taxon>
        <taxon>Hypocreomycetidae</taxon>
        <taxon>Hypocreales</taxon>
        <taxon>Cordycipitaceae</taxon>
        <taxon>Beauveria</taxon>
    </lineage>
</organism>
<dbReference type="AlphaFoldDB" id="A0AAW0RF44"/>
<name>A0AAW0RF44_9HYPO</name>
<comment type="caution">
    <text evidence="1">The sequence shown here is derived from an EMBL/GenBank/DDBJ whole genome shotgun (WGS) entry which is preliminary data.</text>
</comment>
<proteinExistence type="predicted"/>
<gene>
    <name evidence="1" type="ORF">G3M48_002754</name>
</gene>
<dbReference type="Proteomes" id="UP001397290">
    <property type="component" value="Unassembled WGS sequence"/>
</dbReference>